<evidence type="ECO:0000313" key="1">
    <source>
        <dbReference type="EMBL" id="QEG12770.1"/>
    </source>
</evidence>
<gene>
    <name evidence="1" type="ORF">POTTS_160</name>
</gene>
<organism evidence="1 2">
    <name type="scientific">Klebsiella phage vB_KpnM_Potts1</name>
    <dbReference type="NCBI Taxonomy" id="2591366"/>
    <lineage>
        <taxon>Viruses</taxon>
        <taxon>Duplodnaviria</taxon>
        <taxon>Heunggongvirae</taxon>
        <taxon>Uroviricota</taxon>
        <taxon>Caudoviricetes</taxon>
        <taxon>Marfavirus</taxon>
        <taxon>Marfavirus F48</taxon>
    </lineage>
</organism>
<evidence type="ECO:0008006" key="3">
    <source>
        <dbReference type="Google" id="ProtNLM"/>
    </source>
</evidence>
<reference evidence="1 2" key="1">
    <citation type="submission" date="2019-04" db="EMBL/GenBank/DDBJ databases">
        <authorList>
            <person name="Potts E."/>
            <person name="Thurgood T.L."/>
            <person name="Sharma R."/>
            <person name="Urrea L."/>
            <person name="Arens D.K."/>
            <person name="Kruger J.L."/>
            <person name="Thompson D.W."/>
            <person name="Grose J.H."/>
        </authorList>
    </citation>
    <scope>NUCLEOTIDE SEQUENCE [LARGE SCALE GENOMIC DNA]</scope>
</reference>
<name>A0A5B9NL98_9CAUD</name>
<accession>A0A5B9NL98</accession>
<protein>
    <recommendedName>
        <fullName evidence="3">Tail fiber assembly protein</fullName>
    </recommendedName>
</protein>
<dbReference type="EMBL" id="MN013081">
    <property type="protein sequence ID" value="QEG12770.1"/>
    <property type="molecule type" value="Genomic_DNA"/>
</dbReference>
<evidence type="ECO:0000313" key="2">
    <source>
        <dbReference type="Proteomes" id="UP000323544"/>
    </source>
</evidence>
<proteinExistence type="predicted"/>
<dbReference type="Proteomes" id="UP000323544">
    <property type="component" value="Segment"/>
</dbReference>
<sequence>MINFDKATNPRSNDLENYIDVDVPFGDIIIPYTLTPDDNASKEAYYKFKSSGNVKIKPDGDYKWETDDWAPFGVKEYSNIAESQKLEREAKIRELTPIIDALSDKIEFGMSDDIEADKAELLQLRKERASLMR</sequence>